<evidence type="ECO:0000259" key="2">
    <source>
        <dbReference type="PROSITE" id="PS50076"/>
    </source>
</evidence>
<proteinExistence type="predicted"/>
<accession>A0A2G5I285</accession>
<dbReference type="InterPro" id="IPR036869">
    <property type="entry name" value="J_dom_sf"/>
</dbReference>
<dbReference type="CDD" id="cd06257">
    <property type="entry name" value="DnaJ"/>
    <property type="match status" value="1"/>
</dbReference>
<feature type="region of interest" description="Disordered" evidence="1">
    <location>
        <begin position="510"/>
        <end position="538"/>
    </location>
</feature>
<dbReference type="Proteomes" id="UP000230605">
    <property type="component" value="Chromosome 3"/>
</dbReference>
<gene>
    <name evidence="3" type="ORF">CB0940_03012</name>
</gene>
<dbReference type="PANTHER" id="PTHR24148">
    <property type="entry name" value="ANKYRIN REPEAT DOMAIN-CONTAINING PROTEIN 39 HOMOLOG-RELATED"/>
    <property type="match status" value="1"/>
</dbReference>
<feature type="compositionally biased region" description="Low complexity" evidence="1">
    <location>
        <begin position="512"/>
        <end position="533"/>
    </location>
</feature>
<sequence>MGTSTWFLEALQRLAQYTAGPGERPRCGCVCQTTRDAYFGRCWPRNASARRYPGRKGQSWGHEGAAAEIQIAIGVVTESSSLQSALSPSRRLMADEVFDPFEALGLPRDATPADIKARYHHLARRYHPNRHHRPTRARDSPSADAYALQKTWSREDRDSLSIDYFHNVHQAWKLLSKADNRRRRAELLNLLDLQDQMLAAFMDLLDAEHRSEHGDEQQRHDEHHEHSDLEGQISSDADEDLPNVGVQRRQTFRNTHVAHLGDAEAQTPTSPTKKHIRILSKLAKGRQDQKKKDEDYFAQRRRKMEKLRRKELSAFLEYRNAMVAKFEAEEEAERRQEMYERAKWKREYFERAPRGTTERFRSFQHFMVAAAAFGTPAAPRQRNRSDGSYSTMTPTAGPGENGFLFPESGLSRQRTTHRRGWSSDISGDQSDSTDHEDLETSNWRKLTGFSALRRHSRRSSENLRLEAFRSPHRAPPASPPPIIEPKSPTESQGLKIIVRQPTGLNTIREAQDSSGDTLSGSSRSPSPNPNGGDANRFMWLPSLGPAEYFGMHRDSRARSTSPLGDRRALANTTHEEKDVPKATSEGLHFTTKPIGEPHHLHIPFSNVYELNRDEKEWMLGIEPDNQNNPDALLDRLQQLDPNVASKFMVKPDIKQLFRFRLIYNHRHLATKEKQSFIALSYRRKLHVSKNGGHFTLPLEPEIFQAVFEERQSDDEGLWIDQICIDQESREETIVSMSAMDMVYRSARVVVVVLDDIEMDAHEGELLLNHMSEYNSMTHVPPGQRFRRKQPPYLESHENLFRVIRKMLRSSWFKRAWCRHEMRLAKHHIFLIPCKRPGSWSGRAVLRFNGKCISHLLDLSTEVPFEQDVESVKPALHAFFRDRSKMAPDERKMKLHHGNFSTVVAEVFAMEAGGDPRIPAEQREADARKDKIAIILNTMECGLSISERLRNPKVHLSQNECYHDLMLLSLAAQDPGALCSVGAPLPITDRLHSWIYTPTVSDSGLNNTKTLQRLPDRANIAVSADDMEQFIQLDLKFLKSGRREQHPLDPDDLALARRFIAVCNEKKLGRNRKRYLIHDRKANLLFGSMEEVYTETLACVLTCGPDWMSDVCQRYSMSRWRVDLKGAVELLVALRNTCGQWPSHAWNERATAFIMDFVNFLIIRGLPSRQILRPEKWRPVWVPTAPGGKVVTFVPDGNRHIRPAVPTILVNPDYVHLARLWILEPRPRPTEDKDLNLIPNHEEWTLLGKSVLFSDDLSIDQLTSSDGFLKESQKVFGRRRPAQQSLKPNGVHRERKL</sequence>
<dbReference type="SUPFAM" id="SSF46565">
    <property type="entry name" value="Chaperone J-domain"/>
    <property type="match status" value="1"/>
</dbReference>
<comment type="caution">
    <text evidence="3">The sequence shown here is derived from an EMBL/GenBank/DDBJ whole genome shotgun (WGS) entry which is preliminary data.</text>
</comment>
<dbReference type="SMART" id="SM00271">
    <property type="entry name" value="DnaJ"/>
    <property type="match status" value="1"/>
</dbReference>
<evidence type="ECO:0000313" key="4">
    <source>
        <dbReference type="Proteomes" id="UP000230605"/>
    </source>
</evidence>
<feature type="region of interest" description="Disordered" evidence="1">
    <location>
        <begin position="453"/>
        <end position="492"/>
    </location>
</feature>
<evidence type="ECO:0000256" key="1">
    <source>
        <dbReference type="SAM" id="MobiDB-lite"/>
    </source>
</evidence>
<dbReference type="Gene3D" id="1.10.287.110">
    <property type="entry name" value="DnaJ domain"/>
    <property type="match status" value="1"/>
</dbReference>
<dbReference type="Pfam" id="PF00226">
    <property type="entry name" value="DnaJ"/>
    <property type="match status" value="1"/>
</dbReference>
<feature type="region of interest" description="Disordered" evidence="1">
    <location>
        <begin position="377"/>
        <end position="439"/>
    </location>
</feature>
<feature type="compositionally biased region" description="Pro residues" evidence="1">
    <location>
        <begin position="473"/>
        <end position="483"/>
    </location>
</feature>
<feature type="region of interest" description="Disordered" evidence="1">
    <location>
        <begin position="570"/>
        <end position="595"/>
    </location>
</feature>
<dbReference type="InterPro" id="IPR010730">
    <property type="entry name" value="HET"/>
</dbReference>
<feature type="compositionally biased region" description="Basic and acidic residues" evidence="1">
    <location>
        <begin position="570"/>
        <end position="580"/>
    </location>
</feature>
<dbReference type="PRINTS" id="PR00625">
    <property type="entry name" value="JDOMAIN"/>
</dbReference>
<dbReference type="PANTHER" id="PTHR24148:SF82">
    <property type="entry name" value="HETEROKARYON INCOMPATIBILITY DOMAIN-CONTAINING PROTEIN"/>
    <property type="match status" value="1"/>
</dbReference>
<dbReference type="OrthoDB" id="270167at2759"/>
<feature type="region of interest" description="Disordered" evidence="1">
    <location>
        <begin position="210"/>
        <end position="240"/>
    </location>
</feature>
<name>A0A2G5I285_CERBT</name>
<feature type="compositionally biased region" description="Basic and acidic residues" evidence="1">
    <location>
        <begin position="210"/>
        <end position="229"/>
    </location>
</feature>
<evidence type="ECO:0000313" key="3">
    <source>
        <dbReference type="EMBL" id="PIA98914.1"/>
    </source>
</evidence>
<dbReference type="Pfam" id="PF06985">
    <property type="entry name" value="HET"/>
    <property type="match status" value="1"/>
</dbReference>
<dbReference type="EMBL" id="LKMD01000101">
    <property type="protein sequence ID" value="PIA98914.1"/>
    <property type="molecule type" value="Genomic_DNA"/>
</dbReference>
<feature type="domain" description="J" evidence="2">
    <location>
        <begin position="99"/>
        <end position="189"/>
    </location>
</feature>
<feature type="compositionally biased region" description="Basic and acidic residues" evidence="1">
    <location>
        <begin position="458"/>
        <end position="469"/>
    </location>
</feature>
<reference evidence="3 4" key="1">
    <citation type="submission" date="2015-10" db="EMBL/GenBank/DDBJ databases">
        <title>The cercosporin biosynthetic gene cluster was horizontally transferred to several fungal lineages and shown to be expanded in Cercospora beticola based on microsynteny with recipient genomes.</title>
        <authorList>
            <person name="De Jonge R."/>
            <person name="Ebert M.K."/>
            <person name="Suttle J.C."/>
            <person name="Jurick Ii W.M."/>
            <person name="Secor G.A."/>
            <person name="Thomma B.P."/>
            <person name="Van De Peer Y."/>
            <person name="Bolton M.D."/>
        </authorList>
    </citation>
    <scope>NUCLEOTIDE SEQUENCE [LARGE SCALE GENOMIC DNA]</scope>
    <source>
        <strain evidence="3 4">09-40</strain>
    </source>
</reference>
<feature type="region of interest" description="Disordered" evidence="1">
    <location>
        <begin position="1272"/>
        <end position="1296"/>
    </location>
</feature>
<protein>
    <recommendedName>
        <fullName evidence="2">J domain-containing protein</fullName>
    </recommendedName>
</protein>
<organism evidence="3 4">
    <name type="scientific">Cercospora beticola</name>
    <name type="common">Sugarbeet leaf spot fungus</name>
    <dbReference type="NCBI Taxonomy" id="122368"/>
    <lineage>
        <taxon>Eukaryota</taxon>
        <taxon>Fungi</taxon>
        <taxon>Dikarya</taxon>
        <taxon>Ascomycota</taxon>
        <taxon>Pezizomycotina</taxon>
        <taxon>Dothideomycetes</taxon>
        <taxon>Dothideomycetidae</taxon>
        <taxon>Mycosphaerellales</taxon>
        <taxon>Mycosphaerellaceae</taxon>
        <taxon>Cercospora</taxon>
    </lineage>
</organism>
<dbReference type="InterPro" id="IPR001623">
    <property type="entry name" value="DnaJ_domain"/>
</dbReference>
<dbReference type="InterPro" id="IPR052895">
    <property type="entry name" value="HetReg/Transcr_Mod"/>
</dbReference>
<dbReference type="PROSITE" id="PS50076">
    <property type="entry name" value="DNAJ_2"/>
    <property type="match status" value="1"/>
</dbReference>